<dbReference type="AlphaFoldDB" id="A0ABF7PHF0"/>
<dbReference type="PANTHER" id="PTHR45722:SF2">
    <property type="entry name" value="LARGE RIBOSOMAL SUBUNIT PROTEIN UL29-RELATED"/>
    <property type="match status" value="1"/>
</dbReference>
<comment type="similarity">
    <text evidence="1">Belongs to the universal ribosomal protein uL29 family.</text>
</comment>
<sequence>MASCLPLPDRCYSMYFKMKSSEKDRGPAMPGLKAKDLVGLSQEDLQRKLADLKRELLSLRTMKATAGPVPERIARFRVCKKDVARVLTVINQKARDEARAAFEGAEHIPKTFRPRLTHAMRCQLTEKQKRLLPSKLMKRKLQFPKLKYAVKV</sequence>
<dbReference type="InterPro" id="IPR001854">
    <property type="entry name" value="Ribosomal_uL29"/>
</dbReference>
<proteinExistence type="inferred from homology"/>
<dbReference type="InterPro" id="IPR045059">
    <property type="entry name" value="Ribosomal_uL29_euk"/>
</dbReference>
<dbReference type="Gene3D" id="6.10.250.3450">
    <property type="match status" value="1"/>
</dbReference>
<accession>A0ABF7PHF0</accession>
<reference evidence="4" key="1">
    <citation type="journal article" date="2007" name="Science">
        <title>Genomic minimalism in the early diverging intestinal parasite Giardia lamblia.</title>
        <authorList>
            <person name="Morrison H.G."/>
            <person name="McArthur A.G."/>
            <person name="Gillin F.D."/>
            <person name="Aley S.B."/>
            <person name="Adam R.D."/>
            <person name="Olsen G.J."/>
            <person name="Best A.A."/>
            <person name="Cande W.Z."/>
            <person name="Chen F."/>
            <person name="Cipriano M.J."/>
            <person name="Davids B.J."/>
            <person name="Dawson S.C."/>
            <person name="Elmendorf H.G."/>
            <person name="Hehl A.B."/>
            <person name="Holder M.E."/>
            <person name="Huse S.M."/>
            <person name="Kim U.U."/>
            <person name="Lasek-Nesselquist E."/>
            <person name="Manning G."/>
            <person name="Nigam A."/>
            <person name="Nixon J.E."/>
            <person name="Palm D."/>
            <person name="Passamaneck N.E."/>
            <person name="Prabhu A."/>
            <person name="Reich C.I."/>
            <person name="Reiner D.S."/>
            <person name="Samuelson J."/>
            <person name="Svard S.G."/>
            <person name="Sogin M.L."/>
        </authorList>
    </citation>
    <scope>NUCLEOTIDE SEQUENCE</scope>
    <source>
        <strain evidence="4">WB C6</strain>
    </source>
</reference>
<protein>
    <submittedName>
        <fullName evidence="4">Ribosomal protein L35</fullName>
    </submittedName>
</protein>
<evidence type="ECO:0000256" key="3">
    <source>
        <dbReference type="ARBA" id="ARBA00023274"/>
    </source>
</evidence>
<dbReference type="Pfam" id="PF00831">
    <property type="entry name" value="Ribosomal_L29"/>
    <property type="match status" value="1"/>
</dbReference>
<gene>
    <name evidence="4" type="ORF">GL50803_6133</name>
</gene>
<evidence type="ECO:0000313" key="4">
    <source>
        <dbReference type="EMBL" id="EDO77587.1"/>
    </source>
</evidence>
<dbReference type="NCBIfam" id="TIGR00012">
    <property type="entry name" value="L29"/>
    <property type="match status" value="1"/>
</dbReference>
<evidence type="ECO:0000256" key="1">
    <source>
        <dbReference type="ARBA" id="ARBA00009254"/>
    </source>
</evidence>
<keyword evidence="2 4" id="KW-0689">Ribosomal protein</keyword>
<dbReference type="InterPro" id="IPR036049">
    <property type="entry name" value="Ribosomal_uL29_sf"/>
</dbReference>
<keyword evidence="3" id="KW-0687">Ribonucleoprotein</keyword>
<dbReference type="GO" id="GO:0005840">
    <property type="term" value="C:ribosome"/>
    <property type="evidence" value="ECO:0007669"/>
    <property type="project" value="UniProtKB-KW"/>
</dbReference>
<dbReference type="EMBL" id="AACB02000037">
    <property type="protein sequence ID" value="EDO77587.1"/>
    <property type="molecule type" value="Genomic_DNA"/>
</dbReference>
<dbReference type="GeneID" id="5698136"/>
<evidence type="ECO:0000256" key="2">
    <source>
        <dbReference type="ARBA" id="ARBA00022980"/>
    </source>
</evidence>
<comment type="caution">
    <text evidence="4">The sequence shown here is derived from an EMBL/GenBank/DDBJ whole genome shotgun (WGS) entry which is preliminary data.</text>
</comment>
<dbReference type="PANTHER" id="PTHR45722">
    <property type="entry name" value="60S RIBOSOMAL PROTEIN L35"/>
    <property type="match status" value="1"/>
</dbReference>
<name>A0ABF7PHF0_GIAIC</name>
<dbReference type="CDD" id="cd00427">
    <property type="entry name" value="Ribosomal_L29_HIP"/>
    <property type="match status" value="1"/>
</dbReference>
<dbReference type="HAMAP" id="MF_00374">
    <property type="entry name" value="Ribosomal_uL29"/>
    <property type="match status" value="1"/>
</dbReference>
<dbReference type="KEGG" id="gla:GL50803_006133"/>
<dbReference type="SUPFAM" id="SSF46561">
    <property type="entry name" value="Ribosomal protein L29 (L29p)"/>
    <property type="match status" value="1"/>
</dbReference>
<dbReference type="Gene3D" id="1.10.287.310">
    <property type="match status" value="1"/>
</dbReference>
<dbReference type="GO" id="GO:1990904">
    <property type="term" value="C:ribonucleoprotein complex"/>
    <property type="evidence" value="ECO:0007669"/>
    <property type="project" value="UniProtKB-KW"/>
</dbReference>
<organism evidence="4">
    <name type="scientific">Giardia intestinalis (strain ATCC 50803 / WB clone C6)</name>
    <name type="common">Giardia lamblia</name>
    <dbReference type="NCBI Taxonomy" id="184922"/>
    <lineage>
        <taxon>Eukaryota</taxon>
        <taxon>Metamonada</taxon>
        <taxon>Diplomonadida</taxon>
        <taxon>Hexamitidae</taxon>
        <taxon>Giardiinae</taxon>
        <taxon>Giardia</taxon>
    </lineage>
</organism>